<gene>
    <name evidence="2" type="ORF">UFOPK4065_00591</name>
    <name evidence="3" type="ORF">UFOPK4319_00963</name>
</gene>
<accession>A0A6J7PHA8</accession>
<keyword evidence="1" id="KW-0479">Metal-binding</keyword>
<dbReference type="Gene3D" id="1.20.120.450">
    <property type="entry name" value="dinb family like domain"/>
    <property type="match status" value="1"/>
</dbReference>
<evidence type="ECO:0000313" key="3">
    <source>
        <dbReference type="EMBL" id="CAB5060733.1"/>
    </source>
</evidence>
<sequence>MTNPVVDRSLKHMAWANSQMLHILSELPDEAINFSAWNLDWTVGKIAHHIVSAQGRLIARITSTDAPGELPELTTAQGVLDLIPVFKERDARILSLASTPDELRKFVLYGNDVEFLTSTLLVQSVHHATEHRAQISDILAANKMDVLNLDSISLYPFEKWERSQ</sequence>
<proteinExistence type="predicted"/>
<dbReference type="AlphaFoldDB" id="A0A6J7PHA8"/>
<dbReference type="InterPro" id="IPR007837">
    <property type="entry name" value="DinB"/>
</dbReference>
<evidence type="ECO:0000313" key="2">
    <source>
        <dbReference type="EMBL" id="CAB5005030.1"/>
    </source>
</evidence>
<dbReference type="InterPro" id="IPR034660">
    <property type="entry name" value="DinB/YfiT-like"/>
</dbReference>
<dbReference type="EMBL" id="CAFBQN010000084">
    <property type="protein sequence ID" value="CAB5060733.1"/>
    <property type="molecule type" value="Genomic_DNA"/>
</dbReference>
<dbReference type="GO" id="GO:0046872">
    <property type="term" value="F:metal ion binding"/>
    <property type="evidence" value="ECO:0007669"/>
    <property type="project" value="UniProtKB-KW"/>
</dbReference>
<dbReference type="SUPFAM" id="SSF109854">
    <property type="entry name" value="DinB/YfiT-like putative metalloenzymes"/>
    <property type="match status" value="1"/>
</dbReference>
<name>A0A6J7PHA8_9ZZZZ</name>
<dbReference type="EMBL" id="CAFBPE010000035">
    <property type="protein sequence ID" value="CAB5005030.1"/>
    <property type="molecule type" value="Genomic_DNA"/>
</dbReference>
<reference evidence="2" key="1">
    <citation type="submission" date="2020-05" db="EMBL/GenBank/DDBJ databases">
        <authorList>
            <person name="Chiriac C."/>
            <person name="Salcher M."/>
            <person name="Ghai R."/>
            <person name="Kavagutti S V."/>
        </authorList>
    </citation>
    <scope>NUCLEOTIDE SEQUENCE</scope>
</reference>
<evidence type="ECO:0000256" key="1">
    <source>
        <dbReference type="ARBA" id="ARBA00022723"/>
    </source>
</evidence>
<protein>
    <submittedName>
        <fullName evidence="2">Unannotated protein</fullName>
    </submittedName>
</protein>
<organism evidence="2">
    <name type="scientific">freshwater metagenome</name>
    <dbReference type="NCBI Taxonomy" id="449393"/>
    <lineage>
        <taxon>unclassified sequences</taxon>
        <taxon>metagenomes</taxon>
        <taxon>ecological metagenomes</taxon>
    </lineage>
</organism>
<dbReference type="Pfam" id="PF05163">
    <property type="entry name" value="DinB"/>
    <property type="match status" value="1"/>
</dbReference>